<sequence length="58" mass="7085">MSIYWREIPPIEGEDARRLMERIQKNNEKRNMKLAAIMKQLHVHLDRDMNLNPSRKRL</sequence>
<reference evidence="1 2" key="1">
    <citation type="submission" date="2023-07" db="EMBL/GenBank/DDBJ databases">
        <title>Genomic Encyclopedia of Type Strains, Phase IV (KMG-IV): sequencing the most valuable type-strain genomes for metagenomic binning, comparative biology and taxonomic classification.</title>
        <authorList>
            <person name="Goeker M."/>
        </authorList>
    </citation>
    <scope>NUCLEOTIDE SEQUENCE [LARGE SCALE GENOMIC DNA]</scope>
    <source>
        <strain evidence="1 2">DSM 22170</strain>
    </source>
</reference>
<name>A0ABU1J2W4_9BACL</name>
<dbReference type="EMBL" id="JAVDQH010000018">
    <property type="protein sequence ID" value="MDR6245848.1"/>
    <property type="molecule type" value="Genomic_DNA"/>
</dbReference>
<protein>
    <submittedName>
        <fullName evidence="1">Uncharacterized protein</fullName>
    </submittedName>
</protein>
<gene>
    <name evidence="1" type="ORF">JOC58_003764</name>
</gene>
<dbReference type="Proteomes" id="UP001185028">
    <property type="component" value="Unassembled WGS sequence"/>
</dbReference>
<keyword evidence="2" id="KW-1185">Reference proteome</keyword>
<proteinExistence type="predicted"/>
<comment type="caution">
    <text evidence="1">The sequence shown here is derived from an EMBL/GenBank/DDBJ whole genome shotgun (WGS) entry which is preliminary data.</text>
</comment>
<organism evidence="1 2">
    <name type="scientific">Paenibacillus hunanensis</name>
    <dbReference type="NCBI Taxonomy" id="539262"/>
    <lineage>
        <taxon>Bacteria</taxon>
        <taxon>Bacillati</taxon>
        <taxon>Bacillota</taxon>
        <taxon>Bacilli</taxon>
        <taxon>Bacillales</taxon>
        <taxon>Paenibacillaceae</taxon>
        <taxon>Paenibacillus</taxon>
    </lineage>
</organism>
<evidence type="ECO:0000313" key="1">
    <source>
        <dbReference type="EMBL" id="MDR6245848.1"/>
    </source>
</evidence>
<accession>A0ABU1J2W4</accession>
<evidence type="ECO:0000313" key="2">
    <source>
        <dbReference type="Proteomes" id="UP001185028"/>
    </source>
</evidence>